<dbReference type="PROSITE" id="PS51375">
    <property type="entry name" value="PPR"/>
    <property type="match status" value="2"/>
</dbReference>
<feature type="repeat" description="PPR" evidence="2">
    <location>
        <begin position="661"/>
        <end position="696"/>
    </location>
</feature>
<dbReference type="InterPro" id="IPR051222">
    <property type="entry name" value="PPR/CCM1_RNA-binding"/>
</dbReference>
<feature type="region of interest" description="Disordered" evidence="3">
    <location>
        <begin position="770"/>
        <end position="797"/>
    </location>
</feature>
<dbReference type="EMBL" id="JAFIMR010000016">
    <property type="protein sequence ID" value="KAI1868928.1"/>
    <property type="molecule type" value="Genomic_DNA"/>
</dbReference>
<evidence type="ECO:0000313" key="4">
    <source>
        <dbReference type="EMBL" id="KAI1868928.1"/>
    </source>
</evidence>
<dbReference type="Gene3D" id="1.25.40.10">
    <property type="entry name" value="Tetratricopeptide repeat domain"/>
    <property type="match status" value="2"/>
</dbReference>
<dbReference type="Pfam" id="PF13041">
    <property type="entry name" value="PPR_2"/>
    <property type="match status" value="1"/>
</dbReference>
<dbReference type="Pfam" id="PF01535">
    <property type="entry name" value="PPR"/>
    <property type="match status" value="1"/>
</dbReference>
<name>A0A9Q0AP69_9PEZI</name>
<dbReference type="NCBIfam" id="TIGR00756">
    <property type="entry name" value="PPR"/>
    <property type="match status" value="3"/>
</dbReference>
<dbReference type="PANTHER" id="PTHR47942:SF63">
    <property type="entry name" value="PENTATRICOPEPTIDE REPEAT-CONTAINING PROTEIN"/>
    <property type="match status" value="1"/>
</dbReference>
<evidence type="ECO:0000256" key="1">
    <source>
        <dbReference type="ARBA" id="ARBA00022737"/>
    </source>
</evidence>
<comment type="caution">
    <text evidence="4">The sequence shown here is derived from an EMBL/GenBank/DDBJ whole genome shotgun (WGS) entry which is preliminary data.</text>
</comment>
<feature type="region of interest" description="Disordered" evidence="3">
    <location>
        <begin position="32"/>
        <end position="67"/>
    </location>
</feature>
<evidence type="ECO:0000256" key="3">
    <source>
        <dbReference type="SAM" id="MobiDB-lite"/>
    </source>
</evidence>
<organism evidence="4 5">
    <name type="scientific">Neoarthrinium moseri</name>
    <dbReference type="NCBI Taxonomy" id="1658444"/>
    <lineage>
        <taxon>Eukaryota</taxon>
        <taxon>Fungi</taxon>
        <taxon>Dikarya</taxon>
        <taxon>Ascomycota</taxon>
        <taxon>Pezizomycotina</taxon>
        <taxon>Sordariomycetes</taxon>
        <taxon>Xylariomycetidae</taxon>
        <taxon>Amphisphaeriales</taxon>
        <taxon>Apiosporaceae</taxon>
        <taxon>Neoarthrinium</taxon>
    </lineage>
</organism>
<accession>A0A9Q0AP69</accession>
<dbReference type="Proteomes" id="UP000829685">
    <property type="component" value="Unassembled WGS sequence"/>
</dbReference>
<dbReference type="InterPro" id="IPR002885">
    <property type="entry name" value="PPR_rpt"/>
</dbReference>
<feature type="repeat" description="PPR" evidence="2">
    <location>
        <begin position="697"/>
        <end position="731"/>
    </location>
</feature>
<evidence type="ECO:0000256" key="2">
    <source>
        <dbReference type="PROSITE-ProRule" id="PRU00708"/>
    </source>
</evidence>
<proteinExistence type="predicted"/>
<gene>
    <name evidence="4" type="ORF">JX265_006907</name>
</gene>
<dbReference type="InterPro" id="IPR011990">
    <property type="entry name" value="TPR-like_helical_dom_sf"/>
</dbReference>
<protein>
    <recommendedName>
        <fullName evidence="6">Pentatricopeptide repeat protein</fullName>
    </recommendedName>
</protein>
<dbReference type="PANTHER" id="PTHR47942">
    <property type="entry name" value="TETRATRICOPEPTIDE REPEAT (TPR)-LIKE SUPERFAMILY PROTEIN-RELATED"/>
    <property type="match status" value="1"/>
</dbReference>
<sequence>MRAPFICRPCLARLRQATSHPTLFLRAASHAQALQTQNPPSEWPRPPDSVNSSQQSQARPPRDPDTERLDTAATIRIRRYLEDRHHVGESLGGGPLTRLKTMILNTKGDIELLWPAIAQAYGLPKRAAQEAAAQLKRLFWRRRRWEAAELLDEFEVWKVGYSKFLRQFSATGTRPTQRGQAAGRAVVPDAEAPSVSALKASWMHLDKDERQRHWSRILLSMLESNPELLPSFVRATYDPSWSPNYVVEDLLRILVLHEETLAAAGQDSMIDLIFFLRDATPAGKLRLGQDVIGTLVSTVPVARAFDMFNTLKAKGIVINDHTQLHFASAFAKSKEHKAEAARILCSLTSRRGFDINSVAASSVCTSLLHLADGEEPPQGQAAPDELFRMLLEHGLRPNLLNVTALMRNFCVRGYIDTAWTVYDLLLEYDIEPDERVYSTLLHAAKLQGDHGSVHRVLSAVHTRNTWNAAIANNFLHIIFEENEKQPERRRRQRKANNAFRIMLQVYAKFFRMEPLQKLCYFPLDEYLGWPGPIPAHATHTTDLAMALPANEPSQLMDPDTITLTTMISAAVCGAPRFYNGPSGSKRMMRSFQYFNDLFLARDPLAVALVENHGTLVYDIFLRGILQFQGNLQLAVRVVRNMIQLAAEEEQKYGKSSHPYPSAYTWTILVNGFSNHGQPATAASMVKMMMRDGGVKPNMATWNALITAFARKGKARGAVQAMQYMEQAGFRPDKYTIQALSSMSLPARRRAVALLEAAKGDGLAQDDVKTLLSAPSPTGDSEAESSDLARIQQEYSPA</sequence>
<keyword evidence="5" id="KW-1185">Reference proteome</keyword>
<dbReference type="AlphaFoldDB" id="A0A9Q0AP69"/>
<evidence type="ECO:0008006" key="6">
    <source>
        <dbReference type="Google" id="ProtNLM"/>
    </source>
</evidence>
<feature type="compositionally biased region" description="Polar residues" evidence="3">
    <location>
        <begin position="49"/>
        <end position="58"/>
    </location>
</feature>
<reference evidence="4" key="1">
    <citation type="submission" date="2021-03" db="EMBL/GenBank/DDBJ databases">
        <title>Revisited historic fungal species revealed as producer of novel bioactive compounds through whole genome sequencing and comparative genomics.</title>
        <authorList>
            <person name="Vignolle G.A."/>
            <person name="Hochenegger N."/>
            <person name="Mach R.L."/>
            <person name="Mach-Aigner A.R."/>
            <person name="Javad Rahimi M."/>
            <person name="Salim K.A."/>
            <person name="Chan C.M."/>
            <person name="Lim L.B.L."/>
            <person name="Cai F."/>
            <person name="Druzhinina I.S."/>
            <person name="U'Ren J.M."/>
            <person name="Derntl C."/>
        </authorList>
    </citation>
    <scope>NUCLEOTIDE SEQUENCE</scope>
    <source>
        <strain evidence="4">TUCIM 5799</strain>
    </source>
</reference>
<evidence type="ECO:0000313" key="5">
    <source>
        <dbReference type="Proteomes" id="UP000829685"/>
    </source>
</evidence>
<keyword evidence="1" id="KW-0677">Repeat</keyword>